<dbReference type="GO" id="GO:0031145">
    <property type="term" value="P:anaphase-promoting complex-dependent catabolic process"/>
    <property type="evidence" value="ECO:0007669"/>
    <property type="project" value="InterPro"/>
</dbReference>
<sequence>MYTPHIHLAYENKPCENQRAFYAPPLSAFSPDAPGGSERELEYTIEVSTNRRSRYSLITPLVHRKMDELKSIGSTGYTTIRPVGIGRTLGEIEADRTKEMSSLNSAPSSAEATAENTHEGITIATSFPEADLDADVVDMDDGAIAEDSAFLSDEENDDDGFMADEVEYQPDHSLELVSLAPPTTSQTSSRVSSRRPVAEDPEVSMDMDI</sequence>
<dbReference type="Pfam" id="PF05841">
    <property type="entry name" value="Apc15p"/>
    <property type="match status" value="1"/>
</dbReference>
<proteinExistence type="predicted"/>
<name>A0A642UTI0_DIURU</name>
<dbReference type="RefSeq" id="XP_034013539.1">
    <property type="nucleotide sequence ID" value="XM_034154140.1"/>
</dbReference>
<reference evidence="2 3" key="1">
    <citation type="submission" date="2019-07" db="EMBL/GenBank/DDBJ databases">
        <title>Genome assembly of two rare yeast pathogens: Diutina rugosa and Trichomonascus ciferrii.</title>
        <authorList>
            <person name="Mixao V."/>
            <person name="Saus E."/>
            <person name="Hansen A."/>
            <person name="Lass-Flor C."/>
            <person name="Gabaldon T."/>
        </authorList>
    </citation>
    <scope>NUCLEOTIDE SEQUENCE [LARGE SCALE GENOMIC DNA]</scope>
    <source>
        <strain evidence="2 3">CBS 613</strain>
    </source>
</reference>
<gene>
    <name evidence="2" type="ORF">DIURU_001581</name>
</gene>
<accession>A0A642UTI0</accession>
<dbReference type="AlphaFoldDB" id="A0A642UTI0"/>
<dbReference type="OrthoDB" id="4047136at2759"/>
<dbReference type="Proteomes" id="UP000449547">
    <property type="component" value="Unassembled WGS sequence"/>
</dbReference>
<comment type="caution">
    <text evidence="2">The sequence shown here is derived from an EMBL/GenBank/DDBJ whole genome shotgun (WGS) entry which is preliminary data.</text>
</comment>
<dbReference type="OMA" id="FMAADVE"/>
<dbReference type="GeneID" id="54780234"/>
<evidence type="ECO:0000256" key="1">
    <source>
        <dbReference type="SAM" id="MobiDB-lite"/>
    </source>
</evidence>
<organism evidence="2 3">
    <name type="scientific">Diutina rugosa</name>
    <name type="common">Yeast</name>
    <name type="synonym">Candida rugosa</name>
    <dbReference type="NCBI Taxonomy" id="5481"/>
    <lineage>
        <taxon>Eukaryota</taxon>
        <taxon>Fungi</taxon>
        <taxon>Dikarya</taxon>
        <taxon>Ascomycota</taxon>
        <taxon>Saccharomycotina</taxon>
        <taxon>Pichiomycetes</taxon>
        <taxon>Debaryomycetaceae</taxon>
        <taxon>Diutina</taxon>
    </lineage>
</organism>
<dbReference type="InterPro" id="IPR008402">
    <property type="entry name" value="APC_su15/mnd2"/>
</dbReference>
<dbReference type="EMBL" id="SWFT01000050">
    <property type="protein sequence ID" value="KAA8905153.1"/>
    <property type="molecule type" value="Genomic_DNA"/>
</dbReference>
<dbReference type="VEuPathDB" id="FungiDB:DIURU_001581"/>
<dbReference type="GO" id="GO:0005680">
    <property type="term" value="C:anaphase-promoting complex"/>
    <property type="evidence" value="ECO:0007669"/>
    <property type="project" value="InterPro"/>
</dbReference>
<feature type="compositionally biased region" description="Low complexity" evidence="1">
    <location>
        <begin position="181"/>
        <end position="195"/>
    </location>
</feature>
<evidence type="ECO:0000313" key="3">
    <source>
        <dbReference type="Proteomes" id="UP000449547"/>
    </source>
</evidence>
<feature type="region of interest" description="Disordered" evidence="1">
    <location>
        <begin position="174"/>
        <end position="209"/>
    </location>
</feature>
<feature type="compositionally biased region" description="Acidic residues" evidence="1">
    <location>
        <begin position="199"/>
        <end position="209"/>
    </location>
</feature>
<keyword evidence="3" id="KW-1185">Reference proteome</keyword>
<evidence type="ECO:0000313" key="2">
    <source>
        <dbReference type="EMBL" id="KAA8905153.1"/>
    </source>
</evidence>
<protein>
    <submittedName>
        <fullName evidence="2">Uncharacterized protein</fullName>
    </submittedName>
</protein>